<dbReference type="GO" id="GO:0016787">
    <property type="term" value="F:hydrolase activity"/>
    <property type="evidence" value="ECO:0007669"/>
    <property type="project" value="UniProtKB-KW"/>
</dbReference>
<dbReference type="InterPro" id="IPR045738">
    <property type="entry name" value="DUF6088"/>
</dbReference>
<dbReference type="RefSeq" id="WP_053173666.1">
    <property type="nucleotide sequence ID" value="NZ_LFYT02000007.1"/>
</dbReference>
<dbReference type="Proteomes" id="UP000037507">
    <property type="component" value="Unassembled WGS sequence"/>
</dbReference>
<evidence type="ECO:0000313" key="2">
    <source>
        <dbReference type="Proteomes" id="UP000037507"/>
    </source>
</evidence>
<dbReference type="OrthoDB" id="573467at2"/>
<keyword evidence="2" id="KW-1185">Reference proteome</keyword>
<keyword evidence="1" id="KW-0378">Hydrolase</keyword>
<evidence type="ECO:0000313" key="1">
    <source>
        <dbReference type="EMBL" id="PVE43268.1"/>
    </source>
</evidence>
<organism evidence="1 2">
    <name type="scientific">Limnohabitans planktonicus II-D5</name>
    <dbReference type="NCBI Taxonomy" id="1293045"/>
    <lineage>
        <taxon>Bacteria</taxon>
        <taxon>Pseudomonadati</taxon>
        <taxon>Pseudomonadota</taxon>
        <taxon>Betaproteobacteria</taxon>
        <taxon>Burkholderiales</taxon>
        <taxon>Comamonadaceae</taxon>
        <taxon>Limnohabitans</taxon>
    </lineage>
</organism>
<dbReference type="EMBL" id="LFYT02000007">
    <property type="protein sequence ID" value="PVE43268.1"/>
    <property type="molecule type" value="Genomic_DNA"/>
</dbReference>
<proteinExistence type="predicted"/>
<dbReference type="AlphaFoldDB" id="A0A2T7UF80"/>
<dbReference type="Pfam" id="PF19570">
    <property type="entry name" value="DUF6088"/>
    <property type="match status" value="1"/>
</dbReference>
<reference evidence="1" key="1">
    <citation type="submission" date="2017-04" db="EMBL/GenBank/DDBJ databases">
        <title>Unexpected and diverse lifestyles within the genus Limnohabitans.</title>
        <authorList>
            <person name="Kasalicky V."/>
            <person name="Mehrshad M."/>
            <person name="Andrei S.-A."/>
            <person name="Salcher M."/>
            <person name="Kratochvilova H."/>
            <person name="Simek K."/>
            <person name="Ghai R."/>
        </authorList>
    </citation>
    <scope>NUCLEOTIDE SEQUENCE [LARGE SCALE GENOMIC DNA]</scope>
    <source>
        <strain evidence="1">II-D5</strain>
    </source>
</reference>
<accession>A0A2T7UF80</accession>
<protein>
    <submittedName>
        <fullName evidence="1">S-adenosylhomocysteine hydrolase</fullName>
    </submittedName>
</protein>
<comment type="caution">
    <text evidence="1">The sequence shown here is derived from an EMBL/GenBank/DDBJ whole genome shotgun (WGS) entry which is preliminary data.</text>
</comment>
<sequence>MSRYSLKDKMVRSIALRKGEVVMRADFERMGSPSQISRVLKELIADGKIVRLGYGTYAKARPSTISGKPVPRVSLADLALEALEKLDVPVKLGRAQRAYAEGRTTQIPVRTTFDTGHRRITRKITVGISTVRYENNYNARA</sequence>
<gene>
    <name evidence="1" type="ORF">H663_007835</name>
</gene>
<name>A0A2T7UF80_9BURK</name>
<dbReference type="STRING" id="1293045.H663_12440"/>